<organism evidence="2 3">
    <name type="scientific">Galactobacter caseinivorans</name>
    <dbReference type="NCBI Taxonomy" id="2676123"/>
    <lineage>
        <taxon>Bacteria</taxon>
        <taxon>Bacillati</taxon>
        <taxon>Actinomycetota</taxon>
        <taxon>Actinomycetes</taxon>
        <taxon>Micrococcales</taxon>
        <taxon>Micrococcaceae</taxon>
        <taxon>Galactobacter</taxon>
    </lineage>
</organism>
<accession>A0A496PMN6</accession>
<dbReference type="RefSeq" id="WP_121484061.1">
    <property type="nucleotide sequence ID" value="NZ_QQXL01000001.1"/>
</dbReference>
<proteinExistence type="predicted"/>
<feature type="transmembrane region" description="Helical" evidence="1">
    <location>
        <begin position="142"/>
        <end position="166"/>
    </location>
</feature>
<evidence type="ECO:0000313" key="2">
    <source>
        <dbReference type="EMBL" id="RKW71798.1"/>
    </source>
</evidence>
<evidence type="ECO:0000313" key="3">
    <source>
        <dbReference type="Proteomes" id="UP000273119"/>
    </source>
</evidence>
<keyword evidence="1" id="KW-0812">Transmembrane</keyword>
<sequence length="207" mass="22243">MAVSAFELAAQAFEKPAPKWDTPGALARQLNPKTVQTPALDLIDAALVRAFNTPDSRLIISMPPQEGKSVRAANDFPVWVLTQNPDCRIVTASYAQNLANRNGRAIRNRITSNPSLNIAIANDNGSVSEWTRAGGILHRVRWLGTLATVAAICVPILCSAPFIGAAVETGNPDRLQTVYSYATHSLAVLWVAYATARDHTEDPGGDL</sequence>
<evidence type="ECO:0000256" key="1">
    <source>
        <dbReference type="SAM" id="Phobius"/>
    </source>
</evidence>
<reference evidence="2 3" key="1">
    <citation type="submission" date="2018-07" db="EMBL/GenBank/DDBJ databases">
        <title>Arthrobacter sp. nov., isolated from raw cow's milk with high bacterial count.</title>
        <authorList>
            <person name="Hahne J."/>
            <person name="Isele D."/>
            <person name="Lipski A."/>
        </authorList>
    </citation>
    <scope>NUCLEOTIDE SEQUENCE [LARGE SCALE GENOMIC DNA]</scope>
    <source>
        <strain evidence="2 3">JZ R-183</strain>
    </source>
</reference>
<evidence type="ECO:0008006" key="4">
    <source>
        <dbReference type="Google" id="ProtNLM"/>
    </source>
</evidence>
<keyword evidence="1" id="KW-1133">Transmembrane helix</keyword>
<keyword evidence="1" id="KW-0472">Membrane</keyword>
<dbReference type="Proteomes" id="UP000273119">
    <property type="component" value="Unassembled WGS sequence"/>
</dbReference>
<protein>
    <recommendedName>
        <fullName evidence="4">Terminase</fullName>
    </recommendedName>
</protein>
<name>A0A496PMN6_9MICC</name>
<comment type="caution">
    <text evidence="2">The sequence shown here is derived from an EMBL/GenBank/DDBJ whole genome shotgun (WGS) entry which is preliminary data.</text>
</comment>
<feature type="transmembrane region" description="Helical" evidence="1">
    <location>
        <begin position="178"/>
        <end position="196"/>
    </location>
</feature>
<gene>
    <name evidence="2" type="ORF">DWQ67_02920</name>
</gene>
<keyword evidence="3" id="KW-1185">Reference proteome</keyword>
<dbReference type="AlphaFoldDB" id="A0A496PMN6"/>
<dbReference type="EMBL" id="QQXL01000001">
    <property type="protein sequence ID" value="RKW71798.1"/>
    <property type="molecule type" value="Genomic_DNA"/>
</dbReference>